<evidence type="ECO:0000313" key="2">
    <source>
        <dbReference type="EMBL" id="KAK7506402.1"/>
    </source>
</evidence>
<reference evidence="2 3" key="1">
    <citation type="journal article" date="2023" name="Sci. Data">
        <title>Genome assembly of the Korean intertidal mud-creeper Batillaria attramentaria.</title>
        <authorList>
            <person name="Patra A.K."/>
            <person name="Ho P.T."/>
            <person name="Jun S."/>
            <person name="Lee S.J."/>
            <person name="Kim Y."/>
            <person name="Won Y.J."/>
        </authorList>
    </citation>
    <scope>NUCLEOTIDE SEQUENCE [LARGE SCALE GENOMIC DNA]</scope>
    <source>
        <strain evidence="2">Wonlab-2016</strain>
    </source>
</reference>
<feature type="signal peptide" evidence="1">
    <location>
        <begin position="1"/>
        <end position="22"/>
    </location>
</feature>
<evidence type="ECO:0000256" key="1">
    <source>
        <dbReference type="SAM" id="SignalP"/>
    </source>
</evidence>
<sequence length="107" mass="11456">MCAPFGGICVATLILLYPLGPGQPLTSSVNFCVLSQTVMSYFHTQPVSDDTVSAAFSCLAKRASDCFWSTTFISRFSKLLLSLSVAVVSVKVPKNKQTDHTVGCSET</sequence>
<keyword evidence="3" id="KW-1185">Reference proteome</keyword>
<organism evidence="2 3">
    <name type="scientific">Batillaria attramentaria</name>
    <dbReference type="NCBI Taxonomy" id="370345"/>
    <lineage>
        <taxon>Eukaryota</taxon>
        <taxon>Metazoa</taxon>
        <taxon>Spiralia</taxon>
        <taxon>Lophotrochozoa</taxon>
        <taxon>Mollusca</taxon>
        <taxon>Gastropoda</taxon>
        <taxon>Caenogastropoda</taxon>
        <taxon>Sorbeoconcha</taxon>
        <taxon>Cerithioidea</taxon>
        <taxon>Batillariidae</taxon>
        <taxon>Batillaria</taxon>
    </lineage>
</organism>
<proteinExistence type="predicted"/>
<name>A0ABD0M3X4_9CAEN</name>
<protein>
    <recommendedName>
        <fullName evidence="4">Secreted protein</fullName>
    </recommendedName>
</protein>
<accession>A0ABD0M3X4</accession>
<gene>
    <name evidence="2" type="ORF">BaRGS_00002514</name>
</gene>
<evidence type="ECO:0000313" key="3">
    <source>
        <dbReference type="Proteomes" id="UP001519460"/>
    </source>
</evidence>
<keyword evidence="1" id="KW-0732">Signal</keyword>
<dbReference type="AlphaFoldDB" id="A0ABD0M3X4"/>
<evidence type="ECO:0008006" key="4">
    <source>
        <dbReference type="Google" id="ProtNLM"/>
    </source>
</evidence>
<dbReference type="EMBL" id="JACVVK020000007">
    <property type="protein sequence ID" value="KAK7506402.1"/>
    <property type="molecule type" value="Genomic_DNA"/>
</dbReference>
<feature type="chain" id="PRO_5044836089" description="Secreted protein" evidence="1">
    <location>
        <begin position="23"/>
        <end position="107"/>
    </location>
</feature>
<comment type="caution">
    <text evidence="2">The sequence shown here is derived from an EMBL/GenBank/DDBJ whole genome shotgun (WGS) entry which is preliminary data.</text>
</comment>
<dbReference type="Proteomes" id="UP001519460">
    <property type="component" value="Unassembled WGS sequence"/>
</dbReference>